<feature type="non-terminal residue" evidence="1">
    <location>
        <position position="1"/>
    </location>
</feature>
<dbReference type="EMBL" id="JAHRHJ020000258">
    <property type="protein sequence ID" value="KAH9294263.1"/>
    <property type="molecule type" value="Genomic_DNA"/>
</dbReference>
<sequence length="69" mass="7951">SPLRSESSPTPEWRLPKKAYNEVYSHLNRFQLLASTVFKTRESVIQVAQSNNCEYNIPLIDKADIKSLK</sequence>
<accession>A0AA38F9H6</accession>
<dbReference type="Proteomes" id="UP000824469">
    <property type="component" value="Unassembled WGS sequence"/>
</dbReference>
<evidence type="ECO:0000313" key="2">
    <source>
        <dbReference type="Proteomes" id="UP000824469"/>
    </source>
</evidence>
<name>A0AA38F9H6_TAXCH</name>
<gene>
    <name evidence="1" type="ORF">KI387_040534</name>
</gene>
<protein>
    <submittedName>
        <fullName evidence="1">Uncharacterized protein</fullName>
    </submittedName>
</protein>
<dbReference type="AlphaFoldDB" id="A0AA38F9H6"/>
<reference evidence="1 2" key="1">
    <citation type="journal article" date="2021" name="Nat. Plants">
        <title>The Taxus genome provides insights into paclitaxel biosynthesis.</title>
        <authorList>
            <person name="Xiong X."/>
            <person name="Gou J."/>
            <person name="Liao Q."/>
            <person name="Li Y."/>
            <person name="Zhou Q."/>
            <person name="Bi G."/>
            <person name="Li C."/>
            <person name="Du R."/>
            <person name="Wang X."/>
            <person name="Sun T."/>
            <person name="Guo L."/>
            <person name="Liang H."/>
            <person name="Lu P."/>
            <person name="Wu Y."/>
            <person name="Zhang Z."/>
            <person name="Ro D.K."/>
            <person name="Shang Y."/>
            <person name="Huang S."/>
            <person name="Yan J."/>
        </authorList>
    </citation>
    <scope>NUCLEOTIDE SEQUENCE [LARGE SCALE GENOMIC DNA]</scope>
    <source>
        <strain evidence="1">Ta-2019</strain>
    </source>
</reference>
<comment type="caution">
    <text evidence="1">The sequence shown here is derived from an EMBL/GenBank/DDBJ whole genome shotgun (WGS) entry which is preliminary data.</text>
</comment>
<feature type="non-terminal residue" evidence="1">
    <location>
        <position position="69"/>
    </location>
</feature>
<organism evidence="1 2">
    <name type="scientific">Taxus chinensis</name>
    <name type="common">Chinese yew</name>
    <name type="synonym">Taxus wallichiana var. chinensis</name>
    <dbReference type="NCBI Taxonomy" id="29808"/>
    <lineage>
        <taxon>Eukaryota</taxon>
        <taxon>Viridiplantae</taxon>
        <taxon>Streptophyta</taxon>
        <taxon>Embryophyta</taxon>
        <taxon>Tracheophyta</taxon>
        <taxon>Spermatophyta</taxon>
        <taxon>Pinopsida</taxon>
        <taxon>Pinidae</taxon>
        <taxon>Conifers II</taxon>
        <taxon>Cupressales</taxon>
        <taxon>Taxaceae</taxon>
        <taxon>Taxus</taxon>
    </lineage>
</organism>
<evidence type="ECO:0000313" key="1">
    <source>
        <dbReference type="EMBL" id="KAH9294263.1"/>
    </source>
</evidence>
<keyword evidence="2" id="KW-1185">Reference proteome</keyword>
<proteinExistence type="predicted"/>